<proteinExistence type="predicted"/>
<reference evidence="2" key="1">
    <citation type="journal article" date="2006" name="Science">
        <title>Ancient noncoding elements conserved in the human genome.</title>
        <authorList>
            <person name="Venkatesh B."/>
            <person name="Kirkness E.F."/>
            <person name="Loh Y.H."/>
            <person name="Halpern A.L."/>
            <person name="Lee A.P."/>
            <person name="Johnson J."/>
            <person name="Dandona N."/>
            <person name="Viswanathan L.D."/>
            <person name="Tay A."/>
            <person name="Venter J.C."/>
            <person name="Strausberg R.L."/>
            <person name="Brenner S."/>
        </authorList>
    </citation>
    <scope>NUCLEOTIDE SEQUENCE [LARGE SCALE GENOMIC DNA]</scope>
</reference>
<reference evidence="2" key="3">
    <citation type="journal article" date="2014" name="Nature">
        <title>Elephant shark genome provides unique insights into gnathostome evolution.</title>
        <authorList>
            <consortium name="International Elephant Shark Genome Sequencing Consortium"/>
            <person name="Venkatesh B."/>
            <person name="Lee A.P."/>
            <person name="Ravi V."/>
            <person name="Maurya A.K."/>
            <person name="Lian M.M."/>
            <person name="Swann J.B."/>
            <person name="Ohta Y."/>
            <person name="Flajnik M.F."/>
            <person name="Sutoh Y."/>
            <person name="Kasahara M."/>
            <person name="Hoon S."/>
            <person name="Gangu V."/>
            <person name="Roy S.W."/>
            <person name="Irimia M."/>
            <person name="Korzh V."/>
            <person name="Kondrychyn I."/>
            <person name="Lim Z.W."/>
            <person name="Tay B.H."/>
            <person name="Tohari S."/>
            <person name="Kong K.W."/>
            <person name="Ho S."/>
            <person name="Lorente-Galdos B."/>
            <person name="Quilez J."/>
            <person name="Marques-Bonet T."/>
            <person name="Raney B.J."/>
            <person name="Ingham P.W."/>
            <person name="Tay A."/>
            <person name="Hillier L.W."/>
            <person name="Minx P."/>
            <person name="Boehm T."/>
            <person name="Wilson R.K."/>
            <person name="Brenner S."/>
            <person name="Warren W.C."/>
        </authorList>
    </citation>
    <scope>NUCLEOTIDE SEQUENCE [LARGE SCALE GENOMIC DNA]</scope>
</reference>
<reference evidence="2" key="2">
    <citation type="journal article" date="2007" name="PLoS Biol.">
        <title>Survey sequencing and comparative analysis of the elephant shark (Callorhinchus milii) genome.</title>
        <authorList>
            <person name="Venkatesh B."/>
            <person name="Kirkness E.F."/>
            <person name="Loh Y.H."/>
            <person name="Halpern A.L."/>
            <person name="Lee A.P."/>
            <person name="Johnson J."/>
            <person name="Dandona N."/>
            <person name="Viswanathan L.D."/>
            <person name="Tay A."/>
            <person name="Venter J.C."/>
            <person name="Strausberg R.L."/>
            <person name="Brenner S."/>
        </authorList>
    </citation>
    <scope>NUCLEOTIDE SEQUENCE [LARGE SCALE GENOMIC DNA]</scope>
</reference>
<reference evidence="1" key="4">
    <citation type="submission" date="2025-08" db="UniProtKB">
        <authorList>
            <consortium name="Ensembl"/>
        </authorList>
    </citation>
    <scope>IDENTIFICATION</scope>
</reference>
<dbReference type="InParanoid" id="A0A4W3JQ95"/>
<organism evidence="1 2">
    <name type="scientific">Callorhinchus milii</name>
    <name type="common">Ghost shark</name>
    <dbReference type="NCBI Taxonomy" id="7868"/>
    <lineage>
        <taxon>Eukaryota</taxon>
        <taxon>Metazoa</taxon>
        <taxon>Chordata</taxon>
        <taxon>Craniata</taxon>
        <taxon>Vertebrata</taxon>
        <taxon>Chondrichthyes</taxon>
        <taxon>Holocephali</taxon>
        <taxon>Chimaeriformes</taxon>
        <taxon>Callorhinchidae</taxon>
        <taxon>Callorhinchus</taxon>
    </lineage>
</organism>
<protein>
    <recommendedName>
        <fullName evidence="3">Glyceraldehyde 3-phosphate dehydrogenase NAD(P) binding domain-containing protein</fullName>
    </recommendedName>
</protein>
<sequence length="75" mass="8665">MTHLWRAIHHCEGTKIDLYYMVYMFKYDNTHSRYHGEVKTEDGKLVVDGLPHLCLPVVRLLGGFYHMGNVDVSVG</sequence>
<accession>A0A4W3JQ95</accession>
<keyword evidence="2" id="KW-1185">Reference proteome</keyword>
<dbReference type="STRING" id="7868.ENSCMIP00000034200"/>
<dbReference type="InterPro" id="IPR036291">
    <property type="entry name" value="NAD(P)-bd_dom_sf"/>
</dbReference>
<dbReference type="Gene3D" id="3.40.50.720">
    <property type="entry name" value="NAD(P)-binding Rossmann-like Domain"/>
    <property type="match status" value="1"/>
</dbReference>
<dbReference type="Proteomes" id="UP000314986">
    <property type="component" value="Unassembled WGS sequence"/>
</dbReference>
<name>A0A4W3JQ95_CALMI</name>
<evidence type="ECO:0000313" key="1">
    <source>
        <dbReference type="Ensembl" id="ENSCMIP00000034200.1"/>
    </source>
</evidence>
<dbReference type="Ensembl" id="ENSCMIT00000034716.1">
    <property type="protein sequence ID" value="ENSCMIP00000034200.1"/>
    <property type="gene ID" value="ENSCMIG00000014526.1"/>
</dbReference>
<evidence type="ECO:0008006" key="3">
    <source>
        <dbReference type="Google" id="ProtNLM"/>
    </source>
</evidence>
<evidence type="ECO:0000313" key="2">
    <source>
        <dbReference type="Proteomes" id="UP000314986"/>
    </source>
</evidence>
<dbReference type="AlphaFoldDB" id="A0A4W3JQ95"/>
<dbReference type="SUPFAM" id="SSF51735">
    <property type="entry name" value="NAD(P)-binding Rossmann-fold domains"/>
    <property type="match status" value="1"/>
</dbReference>
<reference evidence="1" key="5">
    <citation type="submission" date="2025-09" db="UniProtKB">
        <authorList>
            <consortium name="Ensembl"/>
        </authorList>
    </citation>
    <scope>IDENTIFICATION</scope>
</reference>